<feature type="domain" description="Trichome birefringence-like C-terminal" evidence="2">
    <location>
        <begin position="3"/>
        <end position="232"/>
    </location>
</feature>
<accession>A0AAV1E746</accession>
<dbReference type="AlphaFoldDB" id="A0AAV1E746"/>
<protein>
    <submittedName>
        <fullName evidence="3">OLC1v1016575C1</fullName>
    </submittedName>
</protein>
<dbReference type="GO" id="GO:0016413">
    <property type="term" value="F:O-acetyltransferase activity"/>
    <property type="evidence" value="ECO:0007669"/>
    <property type="project" value="InterPro"/>
</dbReference>
<sequence>MTGIEDPTSVYEINGRKITRVIRHLAVRFSSFNFTVEFYRSTFLVKTSQRPKGAPKWVKTVLNLDLMDDISEEWVDSDVLIFNTGHWWKHTKLFDSGLYFQVGDRLKLGMSIPEAFNMALSTWKSWVESNINTSRTHVLFRTFESDHWGTGFCEVTRLPMSRVEGLDQHPYSDAILDLTKNLSVPVTVLHVTPMTAFRSDAHVGTWGDNPSIRDCAHWCLPGVPDMWNEFIFSNLFSSHIKS</sequence>
<dbReference type="Pfam" id="PF13839">
    <property type="entry name" value="PC-Esterase"/>
    <property type="match status" value="1"/>
</dbReference>
<reference evidence="3" key="1">
    <citation type="submission" date="2023-03" db="EMBL/GenBank/DDBJ databases">
        <authorList>
            <person name="Julca I."/>
        </authorList>
    </citation>
    <scope>NUCLEOTIDE SEQUENCE</scope>
</reference>
<evidence type="ECO:0000256" key="1">
    <source>
        <dbReference type="ARBA" id="ARBA00007727"/>
    </source>
</evidence>
<dbReference type="InterPro" id="IPR029962">
    <property type="entry name" value="TBL"/>
</dbReference>
<evidence type="ECO:0000313" key="4">
    <source>
        <dbReference type="Proteomes" id="UP001161247"/>
    </source>
</evidence>
<dbReference type="InterPro" id="IPR026057">
    <property type="entry name" value="TBL_C"/>
</dbReference>
<dbReference type="Proteomes" id="UP001161247">
    <property type="component" value="Chromosome 8"/>
</dbReference>
<dbReference type="GO" id="GO:0005794">
    <property type="term" value="C:Golgi apparatus"/>
    <property type="evidence" value="ECO:0007669"/>
    <property type="project" value="TreeGrafter"/>
</dbReference>
<proteinExistence type="inferred from homology"/>
<name>A0AAV1E746_OLDCO</name>
<keyword evidence="4" id="KW-1185">Reference proteome</keyword>
<comment type="similarity">
    <text evidence="1">Belongs to the PC-esterase family. TBL subfamily.</text>
</comment>
<evidence type="ECO:0000313" key="3">
    <source>
        <dbReference type="EMBL" id="CAI9115621.1"/>
    </source>
</evidence>
<gene>
    <name evidence="3" type="ORF">OLC1_LOCUS22111</name>
</gene>
<evidence type="ECO:0000259" key="2">
    <source>
        <dbReference type="Pfam" id="PF13839"/>
    </source>
</evidence>
<organism evidence="3 4">
    <name type="scientific">Oldenlandia corymbosa var. corymbosa</name>
    <dbReference type="NCBI Taxonomy" id="529605"/>
    <lineage>
        <taxon>Eukaryota</taxon>
        <taxon>Viridiplantae</taxon>
        <taxon>Streptophyta</taxon>
        <taxon>Embryophyta</taxon>
        <taxon>Tracheophyta</taxon>
        <taxon>Spermatophyta</taxon>
        <taxon>Magnoliopsida</taxon>
        <taxon>eudicotyledons</taxon>
        <taxon>Gunneridae</taxon>
        <taxon>Pentapetalae</taxon>
        <taxon>asterids</taxon>
        <taxon>lamiids</taxon>
        <taxon>Gentianales</taxon>
        <taxon>Rubiaceae</taxon>
        <taxon>Rubioideae</taxon>
        <taxon>Spermacoceae</taxon>
        <taxon>Hedyotis-Oldenlandia complex</taxon>
        <taxon>Oldenlandia</taxon>
    </lineage>
</organism>
<dbReference type="EMBL" id="OX459125">
    <property type="protein sequence ID" value="CAI9115621.1"/>
    <property type="molecule type" value="Genomic_DNA"/>
</dbReference>
<dbReference type="PANTHER" id="PTHR32285:SF63">
    <property type="entry name" value="OS01G0880400 PROTEIN"/>
    <property type="match status" value="1"/>
</dbReference>
<dbReference type="PANTHER" id="PTHR32285">
    <property type="entry name" value="PROTEIN TRICHOME BIREFRINGENCE-LIKE 9-RELATED"/>
    <property type="match status" value="1"/>
</dbReference>